<name>A0A8J5SBD9_ZIZPA</name>
<dbReference type="AlphaFoldDB" id="A0A8J5SBD9"/>
<keyword evidence="2" id="KW-1185">Reference proteome</keyword>
<evidence type="ECO:0000313" key="1">
    <source>
        <dbReference type="EMBL" id="KAG8064842.1"/>
    </source>
</evidence>
<accession>A0A8J5SBD9</accession>
<protein>
    <submittedName>
        <fullName evidence="1">Uncharacterized protein</fullName>
    </submittedName>
</protein>
<evidence type="ECO:0000313" key="2">
    <source>
        <dbReference type="Proteomes" id="UP000729402"/>
    </source>
</evidence>
<organism evidence="1 2">
    <name type="scientific">Zizania palustris</name>
    <name type="common">Northern wild rice</name>
    <dbReference type="NCBI Taxonomy" id="103762"/>
    <lineage>
        <taxon>Eukaryota</taxon>
        <taxon>Viridiplantae</taxon>
        <taxon>Streptophyta</taxon>
        <taxon>Embryophyta</taxon>
        <taxon>Tracheophyta</taxon>
        <taxon>Spermatophyta</taxon>
        <taxon>Magnoliopsida</taxon>
        <taxon>Liliopsida</taxon>
        <taxon>Poales</taxon>
        <taxon>Poaceae</taxon>
        <taxon>BOP clade</taxon>
        <taxon>Oryzoideae</taxon>
        <taxon>Oryzeae</taxon>
        <taxon>Zizaniinae</taxon>
        <taxon>Zizania</taxon>
    </lineage>
</organism>
<reference evidence="1" key="2">
    <citation type="submission" date="2021-02" db="EMBL/GenBank/DDBJ databases">
        <authorList>
            <person name="Kimball J.A."/>
            <person name="Haas M.W."/>
            <person name="Macchietto M."/>
            <person name="Kono T."/>
            <person name="Duquette J."/>
            <person name="Shao M."/>
        </authorList>
    </citation>
    <scope>NUCLEOTIDE SEQUENCE</scope>
    <source>
        <tissue evidence="1">Fresh leaf tissue</tissue>
    </source>
</reference>
<proteinExistence type="predicted"/>
<sequence>MVVEGVPAISLASPTGDATAEGVAVDPPTSSIGGAAAEGLVADPLASSIGGATAKGVAANLPRSSVGDVMASTAAKEVATYLPASLVEGTLKGHAPKIPSPALERANVKGKDSVDVIDVLESGEEAHPKRASEVASKHPETFLSGGFPYVQSGIPLLALFLAPKEDPALKVEPLNWLCRTLSDSALVDEVSQLDGIILNLAIEHATYQLVVLAQVAVVSLFAEYDRHVGEVARLHDRVSRFVS</sequence>
<comment type="caution">
    <text evidence="1">The sequence shown here is derived from an EMBL/GenBank/DDBJ whole genome shotgun (WGS) entry which is preliminary data.</text>
</comment>
<dbReference type="EMBL" id="JAAALK010000285">
    <property type="protein sequence ID" value="KAG8064842.1"/>
    <property type="molecule type" value="Genomic_DNA"/>
</dbReference>
<reference evidence="1" key="1">
    <citation type="journal article" date="2021" name="bioRxiv">
        <title>Whole Genome Assembly and Annotation of Northern Wild Rice, Zizania palustris L., Supports a Whole Genome Duplication in the Zizania Genus.</title>
        <authorList>
            <person name="Haas M."/>
            <person name="Kono T."/>
            <person name="Macchietto M."/>
            <person name="Millas R."/>
            <person name="McGilp L."/>
            <person name="Shao M."/>
            <person name="Duquette J."/>
            <person name="Hirsch C.N."/>
            <person name="Kimball J."/>
        </authorList>
    </citation>
    <scope>NUCLEOTIDE SEQUENCE</scope>
    <source>
        <tissue evidence="1">Fresh leaf tissue</tissue>
    </source>
</reference>
<dbReference type="Proteomes" id="UP000729402">
    <property type="component" value="Unassembled WGS sequence"/>
</dbReference>
<gene>
    <name evidence="1" type="ORF">GUJ93_ZPchr0004g38614</name>
</gene>